<accession>A0A9K3E8W2</accession>
<proteinExistence type="predicted"/>
<protein>
    <submittedName>
        <fullName evidence="1">Uncharacterized protein</fullName>
    </submittedName>
</protein>
<reference evidence="1" key="1">
    <citation type="journal article" date="2017" name="Nature">
        <title>The sunflower genome provides insights into oil metabolism, flowering and Asterid evolution.</title>
        <authorList>
            <person name="Badouin H."/>
            <person name="Gouzy J."/>
            <person name="Grassa C.J."/>
            <person name="Murat F."/>
            <person name="Staton S.E."/>
            <person name="Cottret L."/>
            <person name="Lelandais-Briere C."/>
            <person name="Owens G.L."/>
            <person name="Carrere S."/>
            <person name="Mayjonade B."/>
            <person name="Legrand L."/>
            <person name="Gill N."/>
            <person name="Kane N.C."/>
            <person name="Bowers J.E."/>
            <person name="Hubner S."/>
            <person name="Bellec A."/>
            <person name="Berard A."/>
            <person name="Berges H."/>
            <person name="Blanchet N."/>
            <person name="Boniface M.C."/>
            <person name="Brunel D."/>
            <person name="Catrice O."/>
            <person name="Chaidir N."/>
            <person name="Claudel C."/>
            <person name="Donnadieu C."/>
            <person name="Faraut T."/>
            <person name="Fievet G."/>
            <person name="Helmstetter N."/>
            <person name="King M."/>
            <person name="Knapp S.J."/>
            <person name="Lai Z."/>
            <person name="Le Paslier M.C."/>
            <person name="Lippi Y."/>
            <person name="Lorenzon L."/>
            <person name="Mandel J.R."/>
            <person name="Marage G."/>
            <person name="Marchand G."/>
            <person name="Marquand E."/>
            <person name="Bret-Mestries E."/>
            <person name="Morien E."/>
            <person name="Nambeesan S."/>
            <person name="Nguyen T."/>
            <person name="Pegot-Espagnet P."/>
            <person name="Pouilly N."/>
            <person name="Raftis F."/>
            <person name="Sallet E."/>
            <person name="Schiex T."/>
            <person name="Thomas J."/>
            <person name="Vandecasteele C."/>
            <person name="Vares D."/>
            <person name="Vear F."/>
            <person name="Vautrin S."/>
            <person name="Crespi M."/>
            <person name="Mangin B."/>
            <person name="Burke J.M."/>
            <person name="Salse J."/>
            <person name="Munos S."/>
            <person name="Vincourt P."/>
            <person name="Rieseberg L.H."/>
            <person name="Langlade N.B."/>
        </authorList>
    </citation>
    <scope>NUCLEOTIDE SEQUENCE</scope>
    <source>
        <tissue evidence="1">Leaves</tissue>
    </source>
</reference>
<name>A0A9K3E8W2_HELAN</name>
<dbReference type="Gramene" id="mRNA:HanXRQr2_Chr14g0647021">
    <property type="protein sequence ID" value="CDS:HanXRQr2_Chr14g0647021.1"/>
    <property type="gene ID" value="HanXRQr2_Chr14g0647021"/>
</dbReference>
<gene>
    <name evidence="1" type="ORF">HanXRQr2_Chr14g0647021</name>
</gene>
<organism evidence="1 2">
    <name type="scientific">Helianthus annuus</name>
    <name type="common">Common sunflower</name>
    <dbReference type="NCBI Taxonomy" id="4232"/>
    <lineage>
        <taxon>Eukaryota</taxon>
        <taxon>Viridiplantae</taxon>
        <taxon>Streptophyta</taxon>
        <taxon>Embryophyta</taxon>
        <taxon>Tracheophyta</taxon>
        <taxon>Spermatophyta</taxon>
        <taxon>Magnoliopsida</taxon>
        <taxon>eudicotyledons</taxon>
        <taxon>Gunneridae</taxon>
        <taxon>Pentapetalae</taxon>
        <taxon>asterids</taxon>
        <taxon>campanulids</taxon>
        <taxon>Asterales</taxon>
        <taxon>Asteraceae</taxon>
        <taxon>Asteroideae</taxon>
        <taxon>Heliantheae alliance</taxon>
        <taxon>Heliantheae</taxon>
        <taxon>Helianthus</taxon>
    </lineage>
</organism>
<dbReference type="AlphaFoldDB" id="A0A9K3E8W2"/>
<dbReference type="Proteomes" id="UP000215914">
    <property type="component" value="Unassembled WGS sequence"/>
</dbReference>
<evidence type="ECO:0000313" key="2">
    <source>
        <dbReference type="Proteomes" id="UP000215914"/>
    </source>
</evidence>
<dbReference type="EMBL" id="MNCJ02000329">
    <property type="protein sequence ID" value="KAF5769335.1"/>
    <property type="molecule type" value="Genomic_DNA"/>
</dbReference>
<sequence>MKSIGIGVEQHVCVYIYVSCTRQETSDVKTCTSMNEDYWLKLQLTSKGRGQEVTKYIEARI</sequence>
<comment type="caution">
    <text evidence="1">The sequence shown here is derived from an EMBL/GenBank/DDBJ whole genome shotgun (WGS) entry which is preliminary data.</text>
</comment>
<reference evidence="1" key="2">
    <citation type="submission" date="2020-06" db="EMBL/GenBank/DDBJ databases">
        <title>Helianthus annuus Genome sequencing and assembly Release 2.</title>
        <authorList>
            <person name="Gouzy J."/>
            <person name="Langlade N."/>
            <person name="Munos S."/>
        </authorList>
    </citation>
    <scope>NUCLEOTIDE SEQUENCE</scope>
    <source>
        <tissue evidence="1">Leaves</tissue>
    </source>
</reference>
<keyword evidence="2" id="KW-1185">Reference proteome</keyword>
<evidence type="ECO:0000313" key="1">
    <source>
        <dbReference type="EMBL" id="KAF5769335.1"/>
    </source>
</evidence>